<comment type="similarity">
    <text evidence="1">Belongs to the canopy family.</text>
</comment>
<dbReference type="GO" id="GO:0005783">
    <property type="term" value="C:endoplasmic reticulum"/>
    <property type="evidence" value="ECO:0007669"/>
    <property type="project" value="EnsemblMetazoa"/>
</dbReference>
<dbReference type="GO" id="GO:0009951">
    <property type="term" value="P:polarity specification of dorsal/ventral axis"/>
    <property type="evidence" value="ECO:0007669"/>
    <property type="project" value="EnsemblMetazoa"/>
</dbReference>
<proteinExistence type="inferred from homology"/>
<name>B4IMW9_DROSE</name>
<dbReference type="HOGENOM" id="CLU_095726_0_0_1"/>
<organism evidence="5">
    <name type="scientific">Drosophila sechellia</name>
    <name type="common">Fruit fly</name>
    <dbReference type="NCBI Taxonomy" id="7238"/>
    <lineage>
        <taxon>Eukaryota</taxon>
        <taxon>Metazoa</taxon>
        <taxon>Ecdysozoa</taxon>
        <taxon>Arthropoda</taxon>
        <taxon>Hexapoda</taxon>
        <taxon>Insecta</taxon>
        <taxon>Pterygota</taxon>
        <taxon>Neoptera</taxon>
        <taxon>Endopterygota</taxon>
        <taxon>Diptera</taxon>
        <taxon>Brachycera</taxon>
        <taxon>Muscomorpha</taxon>
        <taxon>Ephydroidea</taxon>
        <taxon>Drosophilidae</taxon>
        <taxon>Drosophila</taxon>
        <taxon>Sophophora</taxon>
    </lineage>
</organism>
<reference evidence="4 5" key="1">
    <citation type="journal article" date="2007" name="Nature">
        <title>Evolution of genes and genomes on the Drosophila phylogeny.</title>
        <authorList>
            <consortium name="Drosophila 12 Genomes Consortium"/>
            <person name="Clark A.G."/>
            <person name="Eisen M.B."/>
            <person name="Smith D.R."/>
            <person name="Bergman C.M."/>
            <person name="Oliver B."/>
            <person name="Markow T.A."/>
            <person name="Kaufman T.C."/>
            <person name="Kellis M."/>
            <person name="Gelbart W."/>
            <person name="Iyer V.N."/>
            <person name="Pollard D.A."/>
            <person name="Sackton T.B."/>
            <person name="Larracuente A.M."/>
            <person name="Singh N.D."/>
            <person name="Abad J.P."/>
            <person name="Abt D.N."/>
            <person name="Adryan B."/>
            <person name="Aguade M."/>
            <person name="Akashi H."/>
            <person name="Anderson W.W."/>
            <person name="Aquadro C.F."/>
            <person name="Ardell D.H."/>
            <person name="Arguello R."/>
            <person name="Artieri C.G."/>
            <person name="Barbash D.A."/>
            <person name="Barker D."/>
            <person name="Barsanti P."/>
            <person name="Batterham P."/>
            <person name="Batzoglou S."/>
            <person name="Begun D."/>
            <person name="Bhutkar A."/>
            <person name="Blanco E."/>
            <person name="Bosak S.A."/>
            <person name="Bradley R.K."/>
            <person name="Brand A.D."/>
            <person name="Brent M.R."/>
            <person name="Brooks A.N."/>
            <person name="Brown R.H."/>
            <person name="Butlin R.K."/>
            <person name="Caggese C."/>
            <person name="Calvi B.R."/>
            <person name="Bernardo de Carvalho A."/>
            <person name="Caspi A."/>
            <person name="Castrezana S."/>
            <person name="Celniker S.E."/>
            <person name="Chang J.L."/>
            <person name="Chapple C."/>
            <person name="Chatterji S."/>
            <person name="Chinwalla A."/>
            <person name="Civetta A."/>
            <person name="Clifton S.W."/>
            <person name="Comeron J.M."/>
            <person name="Costello J.C."/>
            <person name="Coyne J.A."/>
            <person name="Daub J."/>
            <person name="David R.G."/>
            <person name="Delcher A.L."/>
            <person name="Delehaunty K."/>
            <person name="Do C.B."/>
            <person name="Ebling H."/>
            <person name="Edwards K."/>
            <person name="Eickbush T."/>
            <person name="Evans J.D."/>
            <person name="Filipski A."/>
            <person name="Findeiss S."/>
            <person name="Freyhult E."/>
            <person name="Fulton L."/>
            <person name="Fulton R."/>
            <person name="Garcia A.C."/>
            <person name="Gardiner A."/>
            <person name="Garfield D.A."/>
            <person name="Garvin B.E."/>
            <person name="Gibson G."/>
            <person name="Gilbert D."/>
            <person name="Gnerre S."/>
            <person name="Godfrey J."/>
            <person name="Good R."/>
            <person name="Gotea V."/>
            <person name="Gravely B."/>
            <person name="Greenberg A.J."/>
            <person name="Griffiths-Jones S."/>
            <person name="Gross S."/>
            <person name="Guigo R."/>
            <person name="Gustafson E.A."/>
            <person name="Haerty W."/>
            <person name="Hahn M.W."/>
            <person name="Halligan D.L."/>
            <person name="Halpern A.L."/>
            <person name="Halter G.M."/>
            <person name="Han M.V."/>
            <person name="Heger A."/>
            <person name="Hillier L."/>
            <person name="Hinrichs A.S."/>
            <person name="Holmes I."/>
            <person name="Hoskins R.A."/>
            <person name="Hubisz M.J."/>
            <person name="Hultmark D."/>
            <person name="Huntley M.A."/>
            <person name="Jaffe D.B."/>
            <person name="Jagadeeshan S."/>
            <person name="Jeck W.R."/>
            <person name="Johnson J."/>
            <person name="Jones C.D."/>
            <person name="Jordan W.C."/>
            <person name="Karpen G.H."/>
            <person name="Kataoka E."/>
            <person name="Keightley P.D."/>
            <person name="Kheradpour P."/>
            <person name="Kirkness E.F."/>
            <person name="Koerich L.B."/>
            <person name="Kristiansen K."/>
            <person name="Kudrna D."/>
            <person name="Kulathinal R.J."/>
            <person name="Kumar S."/>
            <person name="Kwok R."/>
            <person name="Lander E."/>
            <person name="Langley C.H."/>
            <person name="Lapoint R."/>
            <person name="Lazzaro B.P."/>
            <person name="Lee S.J."/>
            <person name="Levesque L."/>
            <person name="Li R."/>
            <person name="Lin C.F."/>
            <person name="Lin M.F."/>
            <person name="Lindblad-Toh K."/>
            <person name="Llopart A."/>
            <person name="Long M."/>
            <person name="Low L."/>
            <person name="Lozovsky E."/>
            <person name="Lu J."/>
            <person name="Luo M."/>
            <person name="Machado C.A."/>
            <person name="Makalowski W."/>
            <person name="Marzo M."/>
            <person name="Matsuda M."/>
            <person name="Matzkin L."/>
            <person name="McAllister B."/>
            <person name="McBride C.S."/>
            <person name="McKernan B."/>
            <person name="McKernan K."/>
            <person name="Mendez-Lago M."/>
            <person name="Minx P."/>
            <person name="Mollenhauer M.U."/>
            <person name="Montooth K."/>
            <person name="Mount S.M."/>
            <person name="Mu X."/>
            <person name="Myers E."/>
            <person name="Negre B."/>
            <person name="Newfeld S."/>
            <person name="Nielsen R."/>
            <person name="Noor M.A."/>
            <person name="O'Grady P."/>
            <person name="Pachter L."/>
            <person name="Papaceit M."/>
            <person name="Parisi M.J."/>
            <person name="Parisi M."/>
            <person name="Parts L."/>
            <person name="Pedersen J.S."/>
            <person name="Pesole G."/>
            <person name="Phillippy A.M."/>
            <person name="Ponting C.P."/>
            <person name="Pop M."/>
            <person name="Porcelli D."/>
            <person name="Powell J.R."/>
            <person name="Prohaska S."/>
            <person name="Pruitt K."/>
            <person name="Puig M."/>
            <person name="Quesneville H."/>
            <person name="Ram K.R."/>
            <person name="Rand D."/>
            <person name="Rasmussen M.D."/>
            <person name="Reed L.K."/>
            <person name="Reenan R."/>
            <person name="Reily A."/>
            <person name="Remington K.A."/>
            <person name="Rieger T.T."/>
            <person name="Ritchie M.G."/>
            <person name="Robin C."/>
            <person name="Rogers Y.H."/>
            <person name="Rohde C."/>
            <person name="Rozas J."/>
            <person name="Rubenfield M.J."/>
            <person name="Ruiz A."/>
            <person name="Russo S."/>
            <person name="Salzberg S.L."/>
            <person name="Sanchez-Gracia A."/>
            <person name="Saranga D.J."/>
            <person name="Sato H."/>
            <person name="Schaeffer S.W."/>
            <person name="Schatz M.C."/>
            <person name="Schlenke T."/>
            <person name="Schwartz R."/>
            <person name="Segarra C."/>
            <person name="Singh R.S."/>
            <person name="Sirot L."/>
            <person name="Sirota M."/>
            <person name="Sisneros N.B."/>
            <person name="Smith C.D."/>
            <person name="Smith T.F."/>
            <person name="Spieth J."/>
            <person name="Stage D.E."/>
            <person name="Stark A."/>
            <person name="Stephan W."/>
            <person name="Strausberg R.L."/>
            <person name="Strempel S."/>
            <person name="Sturgill D."/>
            <person name="Sutton G."/>
            <person name="Sutton G.G."/>
            <person name="Tao W."/>
            <person name="Teichmann S."/>
            <person name="Tobari Y.N."/>
            <person name="Tomimura Y."/>
            <person name="Tsolas J.M."/>
            <person name="Valente V.L."/>
            <person name="Venter E."/>
            <person name="Venter J.C."/>
            <person name="Vicario S."/>
            <person name="Vieira F.G."/>
            <person name="Vilella A.J."/>
            <person name="Villasante A."/>
            <person name="Walenz B."/>
            <person name="Wang J."/>
            <person name="Wasserman M."/>
            <person name="Watts T."/>
            <person name="Wilson D."/>
            <person name="Wilson R.K."/>
            <person name="Wing R.A."/>
            <person name="Wolfner M.F."/>
            <person name="Wong A."/>
            <person name="Wong G.K."/>
            <person name="Wu C.I."/>
            <person name="Wu G."/>
            <person name="Yamamoto D."/>
            <person name="Yang H.P."/>
            <person name="Yang S.P."/>
            <person name="Yorke J.A."/>
            <person name="Yoshida K."/>
            <person name="Zdobnov E."/>
            <person name="Zhang P."/>
            <person name="Zhang Y."/>
            <person name="Zimin A.V."/>
            <person name="Baldwin J."/>
            <person name="Abdouelleil A."/>
            <person name="Abdulkadir J."/>
            <person name="Abebe A."/>
            <person name="Abera B."/>
            <person name="Abreu J."/>
            <person name="Acer S.C."/>
            <person name="Aftuck L."/>
            <person name="Alexander A."/>
            <person name="An P."/>
            <person name="Anderson E."/>
            <person name="Anderson S."/>
            <person name="Arachi H."/>
            <person name="Azer M."/>
            <person name="Bachantsang P."/>
            <person name="Barry A."/>
            <person name="Bayul T."/>
            <person name="Berlin A."/>
            <person name="Bessette D."/>
            <person name="Bloom T."/>
            <person name="Blye J."/>
            <person name="Boguslavskiy L."/>
            <person name="Bonnet C."/>
            <person name="Boukhgalter B."/>
            <person name="Bourzgui I."/>
            <person name="Brown A."/>
            <person name="Cahill P."/>
            <person name="Channer S."/>
            <person name="Cheshatsang Y."/>
            <person name="Chuda L."/>
            <person name="Citroen M."/>
            <person name="Collymore A."/>
            <person name="Cooke P."/>
            <person name="Costello M."/>
            <person name="D'Aco K."/>
            <person name="Daza R."/>
            <person name="De Haan G."/>
            <person name="DeGray S."/>
            <person name="DeMaso C."/>
            <person name="Dhargay N."/>
            <person name="Dooley K."/>
            <person name="Dooley E."/>
            <person name="Doricent M."/>
            <person name="Dorje P."/>
            <person name="Dorjee K."/>
            <person name="Dupes A."/>
            <person name="Elong R."/>
            <person name="Falk J."/>
            <person name="Farina A."/>
            <person name="Faro S."/>
            <person name="Ferguson D."/>
            <person name="Fisher S."/>
            <person name="Foley C.D."/>
            <person name="Franke A."/>
            <person name="Friedrich D."/>
            <person name="Gadbois L."/>
            <person name="Gearin G."/>
            <person name="Gearin C.R."/>
            <person name="Giannoukos G."/>
            <person name="Goode T."/>
            <person name="Graham J."/>
            <person name="Grandbois E."/>
            <person name="Grewal S."/>
            <person name="Gyaltsen K."/>
            <person name="Hafez N."/>
            <person name="Hagos B."/>
            <person name="Hall J."/>
            <person name="Henson C."/>
            <person name="Hollinger A."/>
            <person name="Honan T."/>
            <person name="Huard M.D."/>
            <person name="Hughes L."/>
            <person name="Hurhula B."/>
            <person name="Husby M.E."/>
            <person name="Kamat A."/>
            <person name="Kanga B."/>
            <person name="Kashin S."/>
            <person name="Khazanovich D."/>
            <person name="Kisner P."/>
            <person name="Lance K."/>
            <person name="Lara M."/>
            <person name="Lee W."/>
            <person name="Lennon N."/>
            <person name="Letendre F."/>
            <person name="LeVine R."/>
            <person name="Lipovsky A."/>
            <person name="Liu X."/>
            <person name="Liu J."/>
            <person name="Liu S."/>
            <person name="Lokyitsang T."/>
            <person name="Lokyitsang Y."/>
            <person name="Lubonja R."/>
            <person name="Lui A."/>
            <person name="MacDonald P."/>
            <person name="Magnisalis V."/>
            <person name="Maru K."/>
            <person name="Matthews C."/>
            <person name="McCusker W."/>
            <person name="McDonough S."/>
            <person name="Mehta T."/>
            <person name="Meldrim J."/>
            <person name="Meneus L."/>
            <person name="Mihai O."/>
            <person name="Mihalev A."/>
            <person name="Mihova T."/>
            <person name="Mittelman R."/>
            <person name="Mlenga V."/>
            <person name="Montmayeur A."/>
            <person name="Mulrain L."/>
            <person name="Navidi A."/>
            <person name="Naylor J."/>
            <person name="Negash T."/>
            <person name="Nguyen T."/>
            <person name="Nguyen N."/>
            <person name="Nicol R."/>
            <person name="Norbu C."/>
            <person name="Norbu N."/>
            <person name="Novod N."/>
            <person name="O'Neill B."/>
            <person name="Osman S."/>
            <person name="Markiewicz E."/>
            <person name="Oyono O.L."/>
            <person name="Patti C."/>
            <person name="Phunkhang P."/>
            <person name="Pierre F."/>
            <person name="Priest M."/>
            <person name="Raghuraman S."/>
            <person name="Rege F."/>
            <person name="Reyes R."/>
            <person name="Rise C."/>
            <person name="Rogov P."/>
            <person name="Ross K."/>
            <person name="Ryan E."/>
            <person name="Settipalli S."/>
            <person name="Shea T."/>
            <person name="Sherpa N."/>
            <person name="Shi L."/>
            <person name="Shih D."/>
            <person name="Sparrow T."/>
            <person name="Spaulding J."/>
            <person name="Stalker J."/>
            <person name="Stange-Thomann N."/>
            <person name="Stavropoulos S."/>
            <person name="Stone C."/>
            <person name="Strader C."/>
            <person name="Tesfaye S."/>
            <person name="Thomson T."/>
            <person name="Thoulutsang Y."/>
            <person name="Thoulutsang D."/>
            <person name="Topham K."/>
            <person name="Topping I."/>
            <person name="Tsamla T."/>
            <person name="Vassiliev H."/>
            <person name="Vo A."/>
            <person name="Wangchuk T."/>
            <person name="Wangdi T."/>
            <person name="Weiand M."/>
            <person name="Wilkinson J."/>
            <person name="Wilson A."/>
            <person name="Yadav S."/>
            <person name="Young G."/>
            <person name="Yu Q."/>
            <person name="Zembek L."/>
            <person name="Zhong D."/>
            <person name="Zimmer A."/>
            <person name="Zwirko Z."/>
            <person name="Jaffe D.B."/>
            <person name="Alvarez P."/>
            <person name="Brockman W."/>
            <person name="Butler J."/>
            <person name="Chin C."/>
            <person name="Gnerre S."/>
            <person name="Grabherr M."/>
            <person name="Kleber M."/>
            <person name="Mauceli E."/>
            <person name="MacCallum I."/>
        </authorList>
    </citation>
    <scope>NUCLEOTIDE SEQUENCE [LARGE SCALE GENOMIC DNA]</scope>
    <source>
        <strain evidence="5">Rob3c / Tucson 14021-0248.25</strain>
    </source>
</reference>
<dbReference type="Proteomes" id="UP000001292">
    <property type="component" value="Unassembled WGS sequence"/>
</dbReference>
<dbReference type="PANTHER" id="PTHR13341:SF2">
    <property type="entry name" value="PROTEIN SEELE"/>
    <property type="match status" value="1"/>
</dbReference>
<feature type="signal peptide" evidence="2">
    <location>
        <begin position="1"/>
        <end position="21"/>
    </location>
</feature>
<dbReference type="InterPro" id="IPR021852">
    <property type="entry name" value="DUF3456"/>
</dbReference>
<protein>
    <submittedName>
        <fullName evidence="4">GM18732</fullName>
    </submittedName>
</protein>
<feature type="chain" id="PRO_5002810699" evidence="2">
    <location>
        <begin position="22"/>
        <end position="253"/>
    </location>
</feature>
<evidence type="ECO:0000313" key="4">
    <source>
        <dbReference type="EMBL" id="EDW52800.1"/>
    </source>
</evidence>
<dbReference type="GO" id="GO:0070613">
    <property type="term" value="P:regulation of protein processing"/>
    <property type="evidence" value="ECO:0007669"/>
    <property type="project" value="EnsemblMetazoa"/>
</dbReference>
<dbReference type="STRING" id="7238.B4IMW9"/>
<feature type="domain" description="DUF3456" evidence="3">
    <location>
        <begin position="90"/>
        <end position="236"/>
    </location>
</feature>
<dbReference type="InterPro" id="IPR042415">
    <property type="entry name" value="CNPY"/>
</dbReference>
<dbReference type="EMBL" id="CH481236">
    <property type="protein sequence ID" value="EDW52800.1"/>
    <property type="molecule type" value="Genomic_DNA"/>
</dbReference>
<evidence type="ECO:0000256" key="1">
    <source>
        <dbReference type="ARBA" id="ARBA00007285"/>
    </source>
</evidence>
<keyword evidence="5" id="KW-1185">Reference proteome</keyword>
<dbReference type="AlphaFoldDB" id="B4IMW9"/>
<dbReference type="GO" id="GO:0050708">
    <property type="term" value="P:regulation of protein secretion"/>
    <property type="evidence" value="ECO:0007669"/>
    <property type="project" value="EnsemblMetazoa"/>
</dbReference>
<dbReference type="PANTHER" id="PTHR13341">
    <property type="entry name" value="MIR-INTERACTING SAPOSIN-LIKE PROTEIN"/>
    <property type="match status" value="1"/>
</dbReference>
<sequence>MKITIILALTLVAVCVMQVRSIPEDSENRQLQKELQGSLIQDAEEHVRPRRQSCIERCNSLCSKKGVRGVCVKGLLALAQGYSFTSREVKCHVCKAVVTELEEAIAKEDPHKMADVSGFRLDAQGNSISKKVRLVKSEMFLTELMEKICEKMEDYLKATYKSNGKFTLLKMIINGQMNPDSSLVDFVQDGDLNKSLGHFCNEVLEDNDEIFVKAFQAEELGNDLDIKICSEQASYCDESPVQEEYDFDGKEEL</sequence>
<gene>
    <name evidence="4" type="primary">Dsec\GM18732</name>
    <name evidence="4" type="ORF">Dsec_GM18732</name>
</gene>
<evidence type="ECO:0000313" key="5">
    <source>
        <dbReference type="Proteomes" id="UP000001292"/>
    </source>
</evidence>
<dbReference type="PhylomeDB" id="B4IMW9"/>
<evidence type="ECO:0000259" key="3">
    <source>
        <dbReference type="Pfam" id="PF11938"/>
    </source>
</evidence>
<keyword evidence="2" id="KW-0732">Signal</keyword>
<evidence type="ECO:0000256" key="2">
    <source>
        <dbReference type="SAM" id="SignalP"/>
    </source>
</evidence>
<dbReference type="Pfam" id="PF11938">
    <property type="entry name" value="DUF3456"/>
    <property type="match status" value="1"/>
</dbReference>
<accession>B4IMW9</accession>